<feature type="binding site" evidence="4">
    <location>
        <position position="219"/>
    </location>
    <ligand>
        <name>substrate</name>
    </ligand>
</feature>
<evidence type="ECO:0000256" key="3">
    <source>
        <dbReference type="PIRSR" id="PIRSR610905-1"/>
    </source>
</evidence>
<dbReference type="EMBL" id="JACVVD010000003">
    <property type="protein sequence ID" value="MBD0380895.1"/>
    <property type="molecule type" value="Genomic_DNA"/>
</dbReference>
<feature type="binding site" evidence="4">
    <location>
        <position position="233"/>
    </location>
    <ligand>
        <name>substrate</name>
    </ligand>
</feature>
<proteinExistence type="inferred from homology"/>
<accession>A0A926KND4</accession>
<dbReference type="PANTHER" id="PTHR36845">
    <property type="entry name" value="HYDROLASE, PUTATIVE (AFU_ORTHOLOGUE AFUA_7G05090)-RELATED"/>
    <property type="match status" value="1"/>
</dbReference>
<sequence length="383" mass="44022">MANSNKPFIDQAYCQTAIKHVLQKIDENLDIFTYKYPAPASVNLVYPAIDNVQWTSSFWTGMLWLAYEVTGDDKYRKVAEIQLEDFTRQATNRICTDTHDLGFLFTLSCVAAFRLTGNEQAKETAIKAADLLMERYFEKAGIIQAWGNLNDPEERGRMIIDCCMNLPLLYWATEVTGNPSYHKAAYNHAKKAAQYLVREDATTFHTYYVDVLTGEPRFGKTNQGFSDDSCWARGQAWALYGFPLSYKYTKAAEFLETNKRVTQYFLERMPKDLICYWDLMFVDGPEERDSSAAVIAACGMLEHAKYLPVTDETKSLYEITAMQIVHSLTENYTTKNTPESNGILLHAVYGKPHNSGVDECCIWGDYYYFEALVRLTKDWQLYW</sequence>
<feature type="active site" description="Nucleophile" evidence="3">
    <location>
        <position position="100"/>
    </location>
</feature>
<name>A0A926KND4_9BACL</name>
<gene>
    <name evidence="5" type="ORF">ICC18_12260</name>
</gene>
<dbReference type="InterPro" id="IPR010905">
    <property type="entry name" value="Glyco_hydro_88"/>
</dbReference>
<comment type="caution">
    <text evidence="5">The sequence shown here is derived from an EMBL/GenBank/DDBJ whole genome shotgun (WGS) entry which is preliminary data.</text>
</comment>
<protein>
    <submittedName>
        <fullName evidence="5">Glycoside hydrolase family 88 protein</fullName>
    </submittedName>
</protein>
<feature type="binding site" evidence="4">
    <location>
        <position position="161"/>
    </location>
    <ligand>
        <name>substrate</name>
    </ligand>
</feature>
<evidence type="ECO:0000256" key="4">
    <source>
        <dbReference type="PIRSR" id="PIRSR610905-2"/>
    </source>
</evidence>
<dbReference type="GO" id="GO:0000272">
    <property type="term" value="P:polysaccharide catabolic process"/>
    <property type="evidence" value="ECO:0007669"/>
    <property type="project" value="TreeGrafter"/>
</dbReference>
<evidence type="ECO:0000256" key="2">
    <source>
        <dbReference type="ARBA" id="ARBA00038358"/>
    </source>
</evidence>
<reference evidence="5" key="1">
    <citation type="submission" date="2020-09" db="EMBL/GenBank/DDBJ databases">
        <title>Draft Genome Sequence of Paenibacillus sp. WST5.</title>
        <authorList>
            <person name="Bao Z."/>
        </authorList>
    </citation>
    <scope>NUCLEOTIDE SEQUENCE</scope>
    <source>
        <strain evidence="5">WST5</strain>
    </source>
</reference>
<dbReference type="InterPro" id="IPR052369">
    <property type="entry name" value="UG_Glycosaminoglycan_Hydrolase"/>
</dbReference>
<dbReference type="RefSeq" id="WP_188174644.1">
    <property type="nucleotide sequence ID" value="NZ_JACVVD010000003.1"/>
</dbReference>
<keyword evidence="6" id="KW-1185">Reference proteome</keyword>
<comment type="similarity">
    <text evidence="2">Belongs to the glycosyl hydrolase 88 family.</text>
</comment>
<dbReference type="Pfam" id="PF07470">
    <property type="entry name" value="Glyco_hydro_88"/>
    <property type="match status" value="1"/>
</dbReference>
<dbReference type="InterPro" id="IPR012341">
    <property type="entry name" value="6hp_glycosidase-like_sf"/>
</dbReference>
<feature type="binding site" evidence="4">
    <location>
        <position position="100"/>
    </location>
    <ligand>
        <name>substrate</name>
    </ligand>
</feature>
<dbReference type="InterPro" id="IPR008928">
    <property type="entry name" value="6-hairpin_glycosidase_sf"/>
</dbReference>
<dbReference type="SUPFAM" id="SSF48208">
    <property type="entry name" value="Six-hairpin glycosidases"/>
    <property type="match status" value="1"/>
</dbReference>
<dbReference type="Proteomes" id="UP000650466">
    <property type="component" value="Unassembled WGS sequence"/>
</dbReference>
<evidence type="ECO:0000313" key="6">
    <source>
        <dbReference type="Proteomes" id="UP000650466"/>
    </source>
</evidence>
<dbReference type="AlphaFoldDB" id="A0A926KND4"/>
<dbReference type="PANTHER" id="PTHR36845:SF1">
    <property type="entry name" value="HYDROLASE, PUTATIVE (AFU_ORTHOLOGUE AFUA_7G05090)-RELATED"/>
    <property type="match status" value="1"/>
</dbReference>
<feature type="binding site" evidence="4">
    <location>
        <position position="221"/>
    </location>
    <ligand>
        <name>substrate</name>
    </ligand>
</feature>
<dbReference type="Gene3D" id="1.50.10.10">
    <property type="match status" value="1"/>
</dbReference>
<feature type="active site" description="Proton donor" evidence="3">
    <location>
        <position position="161"/>
    </location>
</feature>
<feature type="binding site" evidence="4">
    <location>
        <position position="237"/>
    </location>
    <ligand>
        <name>substrate</name>
    </ligand>
</feature>
<evidence type="ECO:0000256" key="1">
    <source>
        <dbReference type="ARBA" id="ARBA00022801"/>
    </source>
</evidence>
<keyword evidence="1 5" id="KW-0378">Hydrolase</keyword>
<organism evidence="5 6">
    <name type="scientific">Paenibacillus sedimenti</name>
    <dbReference type="NCBI Taxonomy" id="2770274"/>
    <lineage>
        <taxon>Bacteria</taxon>
        <taxon>Bacillati</taxon>
        <taxon>Bacillota</taxon>
        <taxon>Bacilli</taxon>
        <taxon>Bacillales</taxon>
        <taxon>Paenibacillaceae</taxon>
        <taxon>Paenibacillus</taxon>
    </lineage>
</organism>
<evidence type="ECO:0000313" key="5">
    <source>
        <dbReference type="EMBL" id="MBD0380895.1"/>
    </source>
</evidence>
<dbReference type="GO" id="GO:0052757">
    <property type="term" value="F:chondroitin hydrolase activity"/>
    <property type="evidence" value="ECO:0007669"/>
    <property type="project" value="TreeGrafter"/>
</dbReference>